<feature type="DNA-binding region" description="H-T-H motif" evidence="4">
    <location>
        <begin position="17"/>
        <end position="36"/>
    </location>
</feature>
<dbReference type="STRING" id="1293598.IV56_GL002206"/>
<comment type="caution">
    <text evidence="6">The sequence shown here is derived from an EMBL/GenBank/DDBJ whole genome shotgun (WGS) entry which is preliminary data.</text>
</comment>
<dbReference type="SUPFAM" id="SSF46689">
    <property type="entry name" value="Homeodomain-like"/>
    <property type="match status" value="1"/>
</dbReference>
<evidence type="ECO:0000259" key="5">
    <source>
        <dbReference type="PROSITE" id="PS50977"/>
    </source>
</evidence>
<name>A0A0R2MVR6_9LACO</name>
<dbReference type="InterPro" id="IPR023772">
    <property type="entry name" value="DNA-bd_HTH_TetR-type_CS"/>
</dbReference>
<dbReference type="InterPro" id="IPR001647">
    <property type="entry name" value="HTH_TetR"/>
</dbReference>
<dbReference type="Pfam" id="PF17935">
    <property type="entry name" value="TetR_C_27"/>
    <property type="match status" value="1"/>
</dbReference>
<keyword evidence="1" id="KW-0805">Transcription regulation</keyword>
<keyword evidence="2 4" id="KW-0238">DNA-binding</keyword>
<dbReference type="PATRIC" id="fig|1293598.4.peg.2308"/>
<evidence type="ECO:0000256" key="2">
    <source>
        <dbReference type="ARBA" id="ARBA00023125"/>
    </source>
</evidence>
<feature type="domain" description="HTH tetR-type" evidence="5">
    <location>
        <begin position="1"/>
        <end position="54"/>
    </location>
</feature>
<reference evidence="6 7" key="1">
    <citation type="journal article" date="2015" name="Genome Announc.">
        <title>Expanding the biotechnology potential of lactobacilli through comparative genomics of 213 strains and associated genera.</title>
        <authorList>
            <person name="Sun Z."/>
            <person name="Harris H.M."/>
            <person name="McCann A."/>
            <person name="Guo C."/>
            <person name="Argimon S."/>
            <person name="Zhang W."/>
            <person name="Yang X."/>
            <person name="Jeffery I.B."/>
            <person name="Cooney J.C."/>
            <person name="Kagawa T.F."/>
            <person name="Liu W."/>
            <person name="Song Y."/>
            <person name="Salvetti E."/>
            <person name="Wrobel A."/>
            <person name="Rasinkangas P."/>
            <person name="Parkhill J."/>
            <person name="Rea M.C."/>
            <person name="O'Sullivan O."/>
            <person name="Ritari J."/>
            <person name="Douillard F.P."/>
            <person name="Paul Ross R."/>
            <person name="Yang R."/>
            <person name="Briner A.E."/>
            <person name="Felis G.E."/>
            <person name="de Vos W.M."/>
            <person name="Barrangou R."/>
            <person name="Klaenhammer T.R."/>
            <person name="Caufield P.W."/>
            <person name="Cui Y."/>
            <person name="Zhang H."/>
            <person name="O'Toole P.W."/>
        </authorList>
    </citation>
    <scope>NUCLEOTIDE SEQUENCE [LARGE SCALE GENOMIC DNA]</scope>
    <source>
        <strain evidence="6 7">DSM 24301</strain>
    </source>
</reference>
<evidence type="ECO:0000313" key="6">
    <source>
        <dbReference type="EMBL" id="KRO17720.1"/>
    </source>
</evidence>
<gene>
    <name evidence="6" type="ORF">IV56_GL002206</name>
</gene>
<evidence type="ECO:0000256" key="3">
    <source>
        <dbReference type="ARBA" id="ARBA00023163"/>
    </source>
</evidence>
<dbReference type="PANTHER" id="PTHR30055:SF234">
    <property type="entry name" value="HTH-TYPE TRANSCRIPTIONAL REGULATOR BETI"/>
    <property type="match status" value="1"/>
</dbReference>
<dbReference type="PROSITE" id="PS50977">
    <property type="entry name" value="HTH_TETR_2"/>
    <property type="match status" value="1"/>
</dbReference>
<dbReference type="InterPro" id="IPR041478">
    <property type="entry name" value="TetR_C_27"/>
</dbReference>
<sequence length="173" mass="19366">MDTAAELVEQKGVDGVTLADVGSQLGISHAALYKYFKNKRDLWTSLSLRWLDAILRDIFPFDTTGYTSKAAIAHDWLWDLAQGKMNAYKDDPTMFTLYTEYIDANEDVLAIHVGDLVASLKQALGTDDEVQVRALISAFAQFTTPVFAKSWGPQSQADFEAIWRLVEPSLRND</sequence>
<dbReference type="GO" id="GO:0003700">
    <property type="term" value="F:DNA-binding transcription factor activity"/>
    <property type="evidence" value="ECO:0007669"/>
    <property type="project" value="TreeGrafter"/>
</dbReference>
<dbReference type="AlphaFoldDB" id="A0A0R2MVR6"/>
<dbReference type="GO" id="GO:0000976">
    <property type="term" value="F:transcription cis-regulatory region binding"/>
    <property type="evidence" value="ECO:0007669"/>
    <property type="project" value="TreeGrafter"/>
</dbReference>
<dbReference type="Pfam" id="PF00440">
    <property type="entry name" value="TetR_N"/>
    <property type="match status" value="1"/>
</dbReference>
<protein>
    <submittedName>
        <fullName evidence="6">Transcriptional regulator</fullName>
    </submittedName>
</protein>
<dbReference type="InterPro" id="IPR050109">
    <property type="entry name" value="HTH-type_TetR-like_transc_reg"/>
</dbReference>
<dbReference type="PROSITE" id="PS01081">
    <property type="entry name" value="HTH_TETR_1"/>
    <property type="match status" value="1"/>
</dbReference>
<evidence type="ECO:0000256" key="4">
    <source>
        <dbReference type="PROSITE-ProRule" id="PRU00335"/>
    </source>
</evidence>
<accession>A0A0R2MVR6</accession>
<dbReference type="PANTHER" id="PTHR30055">
    <property type="entry name" value="HTH-TYPE TRANSCRIPTIONAL REGULATOR RUTR"/>
    <property type="match status" value="1"/>
</dbReference>
<dbReference type="InterPro" id="IPR009057">
    <property type="entry name" value="Homeodomain-like_sf"/>
</dbReference>
<keyword evidence="7" id="KW-1185">Reference proteome</keyword>
<dbReference type="Proteomes" id="UP000050969">
    <property type="component" value="Unassembled WGS sequence"/>
</dbReference>
<dbReference type="EMBL" id="JQCE01000009">
    <property type="protein sequence ID" value="KRO17720.1"/>
    <property type="molecule type" value="Genomic_DNA"/>
</dbReference>
<evidence type="ECO:0000313" key="7">
    <source>
        <dbReference type="Proteomes" id="UP000050969"/>
    </source>
</evidence>
<keyword evidence="3" id="KW-0804">Transcription</keyword>
<evidence type="ECO:0000256" key="1">
    <source>
        <dbReference type="ARBA" id="ARBA00023015"/>
    </source>
</evidence>
<proteinExistence type="predicted"/>
<organism evidence="6 7">
    <name type="scientific">Lacticaseibacillus saniviri JCM 17471 = DSM 24301</name>
    <dbReference type="NCBI Taxonomy" id="1293598"/>
    <lineage>
        <taxon>Bacteria</taxon>
        <taxon>Bacillati</taxon>
        <taxon>Bacillota</taxon>
        <taxon>Bacilli</taxon>
        <taxon>Lactobacillales</taxon>
        <taxon>Lactobacillaceae</taxon>
        <taxon>Lacticaseibacillus</taxon>
    </lineage>
</organism>
<dbReference type="Gene3D" id="1.10.357.10">
    <property type="entry name" value="Tetracycline Repressor, domain 2"/>
    <property type="match status" value="1"/>
</dbReference>